<evidence type="ECO:0000313" key="4">
    <source>
        <dbReference type="Proteomes" id="UP000054404"/>
    </source>
</evidence>
<accession>A0A0W1KLV5</accession>
<sequence>MTARFVACMGALTAILTACGSDVASDPSAPDTAVDHCTDPLKGSPTTVNARELAFCQAEALGKLAGYVQEDAVDGQLATRSRTNMDPLAVEIESFGGDGDAAGRVILVSGNTFVQRDGSWVQATSDSTDETLAFQSTLPGRYEALLNPNVRAAGTDPALEYKVSGTDVVDGMPVTVLTLTVSDDADTLVSTIFIRDDYVVIRSESEYTVNGRESTRTATLTAVDEPQDIINPRFEDDEHRSQLADPILAGK</sequence>
<gene>
    <name evidence="2" type="ORF">AQZ59_00473</name>
    <name evidence="3" type="ORF">QP858_07175</name>
</gene>
<dbReference type="Proteomes" id="UP001225576">
    <property type="component" value="Unassembled WGS sequence"/>
</dbReference>
<dbReference type="EMBL" id="JASPDQ010000017">
    <property type="protein sequence ID" value="MDK8602236.1"/>
    <property type="molecule type" value="Genomic_DNA"/>
</dbReference>
<protein>
    <recommendedName>
        <fullName evidence="5">Lipoprotein</fullName>
    </recommendedName>
</protein>
<dbReference type="AlphaFoldDB" id="A0A0W1KLV5"/>
<dbReference type="Proteomes" id="UP000054404">
    <property type="component" value="Unassembled WGS sequence"/>
</dbReference>
<reference evidence="2 4" key="1">
    <citation type="submission" date="2015-11" db="EMBL/GenBank/DDBJ databases">
        <title>Draft Genome Sequence of the Type Strain Trueperella bernardiae LCDC 89-0504T, Isolated from Blood Culture.</title>
        <authorList>
            <person name="Bernier A.-M."/>
            <person name="Bernard K."/>
        </authorList>
    </citation>
    <scope>NUCLEOTIDE SEQUENCE [LARGE SCALE GENOMIC DNA]</scope>
    <source>
        <strain evidence="2 4">LCDC 89-0504</strain>
    </source>
</reference>
<evidence type="ECO:0000313" key="2">
    <source>
        <dbReference type="EMBL" id="KTF04492.1"/>
    </source>
</evidence>
<feature type="signal peptide" evidence="1">
    <location>
        <begin position="1"/>
        <end position="24"/>
    </location>
</feature>
<dbReference type="EMBL" id="LNIZ01000002">
    <property type="protein sequence ID" value="KTF04492.1"/>
    <property type="molecule type" value="Genomic_DNA"/>
</dbReference>
<evidence type="ECO:0008006" key="5">
    <source>
        <dbReference type="Google" id="ProtNLM"/>
    </source>
</evidence>
<feature type="chain" id="PRO_5042680698" description="Lipoprotein" evidence="1">
    <location>
        <begin position="25"/>
        <end position="251"/>
    </location>
</feature>
<name>A0A0W1KLV5_9ACTO</name>
<dbReference type="PATRIC" id="fig|59561.3.peg.466"/>
<dbReference type="OrthoDB" id="3267639at2"/>
<dbReference type="PROSITE" id="PS51257">
    <property type="entry name" value="PROKAR_LIPOPROTEIN"/>
    <property type="match status" value="1"/>
</dbReference>
<proteinExistence type="predicted"/>
<keyword evidence="4" id="KW-1185">Reference proteome</keyword>
<dbReference type="RefSeq" id="WP_143602075.1">
    <property type="nucleotide sequence ID" value="NZ_CALTZF010000007.1"/>
</dbReference>
<comment type="caution">
    <text evidence="2">The sequence shown here is derived from an EMBL/GenBank/DDBJ whole genome shotgun (WGS) entry which is preliminary data.</text>
</comment>
<evidence type="ECO:0000256" key="1">
    <source>
        <dbReference type="SAM" id="SignalP"/>
    </source>
</evidence>
<keyword evidence="1" id="KW-0732">Signal</keyword>
<reference evidence="3" key="2">
    <citation type="submission" date="2023-05" db="EMBL/GenBank/DDBJ databases">
        <title>Genomic Catalog of Human Bladder Bacteria.</title>
        <authorList>
            <person name="Du J."/>
        </authorList>
    </citation>
    <scope>NUCLEOTIDE SEQUENCE</scope>
    <source>
        <strain evidence="3">UMB1304A</strain>
    </source>
</reference>
<organism evidence="2 4">
    <name type="scientific">Trueperella bernardiae</name>
    <dbReference type="NCBI Taxonomy" id="59561"/>
    <lineage>
        <taxon>Bacteria</taxon>
        <taxon>Bacillati</taxon>
        <taxon>Actinomycetota</taxon>
        <taxon>Actinomycetes</taxon>
        <taxon>Actinomycetales</taxon>
        <taxon>Actinomycetaceae</taxon>
        <taxon>Trueperella</taxon>
    </lineage>
</organism>
<evidence type="ECO:0000313" key="3">
    <source>
        <dbReference type="EMBL" id="MDK8602236.1"/>
    </source>
</evidence>